<keyword evidence="8" id="KW-0732">Signal</keyword>
<dbReference type="Proteomes" id="UP001500503">
    <property type="component" value="Unassembled WGS sequence"/>
</dbReference>
<evidence type="ECO:0000256" key="3">
    <source>
        <dbReference type="ARBA" id="ARBA00012027"/>
    </source>
</evidence>
<feature type="region of interest" description="Disordered" evidence="7">
    <location>
        <begin position="422"/>
        <end position="443"/>
    </location>
</feature>
<protein>
    <recommendedName>
        <fullName evidence="3">phospholipase D</fullName>
        <ecNumber evidence="3">3.1.4.4</ecNumber>
    </recommendedName>
</protein>
<name>A0ABP8P9M5_9ACTN</name>
<dbReference type="InterPro" id="IPR001736">
    <property type="entry name" value="PLipase_D/transphosphatidylase"/>
</dbReference>
<evidence type="ECO:0000256" key="2">
    <source>
        <dbReference type="ARBA" id="ARBA00008664"/>
    </source>
</evidence>
<dbReference type="Gene3D" id="3.30.870.10">
    <property type="entry name" value="Endonuclease Chain A"/>
    <property type="match status" value="2"/>
</dbReference>
<gene>
    <name evidence="10" type="ORF">GCM10023191_003780</name>
</gene>
<feature type="domain" description="PLD phosphodiesterase" evidence="9">
    <location>
        <begin position="351"/>
        <end position="385"/>
    </location>
</feature>
<evidence type="ECO:0000259" key="9">
    <source>
        <dbReference type="PROSITE" id="PS50035"/>
    </source>
</evidence>
<dbReference type="EC" id="3.1.4.4" evidence="3"/>
<reference evidence="11" key="1">
    <citation type="journal article" date="2019" name="Int. J. Syst. Evol. Microbiol.">
        <title>The Global Catalogue of Microorganisms (GCM) 10K type strain sequencing project: providing services to taxonomists for standard genome sequencing and annotation.</title>
        <authorList>
            <consortium name="The Broad Institute Genomics Platform"/>
            <consortium name="The Broad Institute Genome Sequencing Center for Infectious Disease"/>
            <person name="Wu L."/>
            <person name="Ma J."/>
        </authorList>
    </citation>
    <scope>NUCLEOTIDE SEQUENCE [LARGE SCALE GENOMIC DNA]</scope>
    <source>
        <strain evidence="11">JCM 17933</strain>
    </source>
</reference>
<evidence type="ECO:0000256" key="5">
    <source>
        <dbReference type="ARBA" id="ARBA00022963"/>
    </source>
</evidence>
<organism evidence="10 11">
    <name type="scientific">Actinoallomurus oryzae</name>
    <dbReference type="NCBI Taxonomy" id="502180"/>
    <lineage>
        <taxon>Bacteria</taxon>
        <taxon>Bacillati</taxon>
        <taxon>Actinomycetota</taxon>
        <taxon>Actinomycetes</taxon>
        <taxon>Streptosporangiales</taxon>
        <taxon>Thermomonosporaceae</taxon>
        <taxon>Actinoallomurus</taxon>
    </lineage>
</organism>
<comment type="similarity">
    <text evidence="2">Belongs to the phospholipase D family.</text>
</comment>
<accession>A0ABP8P9M5</accession>
<keyword evidence="11" id="KW-1185">Reference proteome</keyword>
<dbReference type="Pfam" id="PF13091">
    <property type="entry name" value="PLDc_2"/>
    <property type="match status" value="2"/>
</dbReference>
<evidence type="ECO:0000256" key="1">
    <source>
        <dbReference type="ARBA" id="ARBA00000798"/>
    </source>
</evidence>
<evidence type="ECO:0000256" key="6">
    <source>
        <dbReference type="ARBA" id="ARBA00023098"/>
    </source>
</evidence>
<feature type="chain" id="PRO_5047479532" description="phospholipase D" evidence="8">
    <location>
        <begin position="27"/>
        <end position="443"/>
    </location>
</feature>
<sequence>MVKFVPAARAVIAASALAVGATTAPAAIPAAVAHLSAVRTSAAPPSVTRASTTRGSTARTSAVAGVPVDARASAAGDDPVPRTGPIFNSPVSGTAKQDAISTRVARLIAGTPKGSRIAIAMYHFSSTDTAAQLVAAAKRHVSVQVVLDHESTAYAAFKRLKRGLGTDTKKDSWVVVCDEDRGCIGPEFNHNKFFLFSTTGGAQDMVVQTSANATDGARDTQWNDALVLQDPAVYAAYLSYFQDLVAQHHKLDYHRTVQAGRYRLDFFPWAKGDPISQALDQVSCTGGTRIRLSLGHFTWGPIARRLWKLDDAGCRVQVVFDIVGPKTLRSLVKKGGRHGGPETRYLTEGGRTTYAHSKYLLIDGQYQGRPQKVVFTGSPNYTTVGFHGHDEAMITVADPRLEQEYAGNFDAVFKHGHTVRSADSVPDAVLEPPDPEDANHSRE</sequence>
<evidence type="ECO:0000313" key="11">
    <source>
        <dbReference type="Proteomes" id="UP001500503"/>
    </source>
</evidence>
<proteinExistence type="inferred from homology"/>
<dbReference type="EMBL" id="BAABHF010000009">
    <property type="protein sequence ID" value="GAA4482949.1"/>
    <property type="molecule type" value="Genomic_DNA"/>
</dbReference>
<keyword evidence="5" id="KW-0442">Lipid degradation</keyword>
<keyword evidence="6" id="KW-0443">Lipid metabolism</keyword>
<feature type="region of interest" description="Disordered" evidence="7">
    <location>
        <begin position="42"/>
        <end position="92"/>
    </location>
</feature>
<dbReference type="RefSeq" id="WP_345456493.1">
    <property type="nucleotide sequence ID" value="NZ_BAABHF010000009.1"/>
</dbReference>
<dbReference type="PROSITE" id="PS50035">
    <property type="entry name" value="PLD"/>
    <property type="match status" value="1"/>
</dbReference>
<evidence type="ECO:0000256" key="7">
    <source>
        <dbReference type="SAM" id="MobiDB-lite"/>
    </source>
</evidence>
<comment type="catalytic activity">
    <reaction evidence="1">
        <text>a 1,2-diacyl-sn-glycero-3-phosphocholine + H2O = a 1,2-diacyl-sn-glycero-3-phosphate + choline + H(+)</text>
        <dbReference type="Rhea" id="RHEA:14445"/>
        <dbReference type="ChEBI" id="CHEBI:15354"/>
        <dbReference type="ChEBI" id="CHEBI:15377"/>
        <dbReference type="ChEBI" id="CHEBI:15378"/>
        <dbReference type="ChEBI" id="CHEBI:57643"/>
        <dbReference type="ChEBI" id="CHEBI:58608"/>
        <dbReference type="EC" id="3.1.4.4"/>
    </reaction>
</comment>
<evidence type="ECO:0000256" key="8">
    <source>
        <dbReference type="SAM" id="SignalP"/>
    </source>
</evidence>
<dbReference type="SUPFAM" id="SSF56024">
    <property type="entry name" value="Phospholipase D/nuclease"/>
    <property type="match status" value="2"/>
</dbReference>
<dbReference type="InterPro" id="IPR025202">
    <property type="entry name" value="PLD-like_dom"/>
</dbReference>
<feature type="signal peptide" evidence="8">
    <location>
        <begin position="1"/>
        <end position="26"/>
    </location>
</feature>
<feature type="compositionally biased region" description="Low complexity" evidence="7">
    <location>
        <begin position="46"/>
        <end position="64"/>
    </location>
</feature>
<dbReference type="InterPro" id="IPR051406">
    <property type="entry name" value="PLD_domain"/>
</dbReference>
<evidence type="ECO:0000313" key="10">
    <source>
        <dbReference type="EMBL" id="GAA4482949.1"/>
    </source>
</evidence>
<dbReference type="PANTHER" id="PTHR43856:SF1">
    <property type="entry name" value="MITOCHONDRIAL CARDIOLIPIN HYDROLASE"/>
    <property type="match status" value="1"/>
</dbReference>
<keyword evidence="4" id="KW-0378">Hydrolase</keyword>
<evidence type="ECO:0000256" key="4">
    <source>
        <dbReference type="ARBA" id="ARBA00022801"/>
    </source>
</evidence>
<comment type="caution">
    <text evidence="10">The sequence shown here is derived from an EMBL/GenBank/DDBJ whole genome shotgun (WGS) entry which is preliminary data.</text>
</comment>
<dbReference type="PANTHER" id="PTHR43856">
    <property type="entry name" value="CARDIOLIPIN HYDROLASE"/>
    <property type="match status" value="1"/>
</dbReference>